<feature type="non-terminal residue" evidence="4">
    <location>
        <position position="1"/>
    </location>
</feature>
<name>F0YQ85_AURAN</name>
<dbReference type="InterPro" id="IPR029063">
    <property type="entry name" value="SAM-dependent_MTases_sf"/>
</dbReference>
<keyword evidence="5" id="KW-1185">Reference proteome</keyword>
<dbReference type="GeneID" id="20226914"/>
<reference evidence="4 5" key="1">
    <citation type="journal article" date="2011" name="Proc. Natl. Acad. Sci. U.S.A.">
        <title>Niche of harmful alga Aureococcus anophagefferens revealed through ecogenomics.</title>
        <authorList>
            <person name="Gobler C.J."/>
            <person name="Berry D.L."/>
            <person name="Dyhrman S.T."/>
            <person name="Wilhelm S.W."/>
            <person name="Salamov A."/>
            <person name="Lobanov A.V."/>
            <person name="Zhang Y."/>
            <person name="Collier J.L."/>
            <person name="Wurch L.L."/>
            <person name="Kustka A.B."/>
            <person name="Dill B.D."/>
            <person name="Shah M."/>
            <person name="VerBerkmoes N.C."/>
            <person name="Kuo A."/>
            <person name="Terry A."/>
            <person name="Pangilinan J."/>
            <person name="Lindquist E.A."/>
            <person name="Lucas S."/>
            <person name="Paulsen I.T."/>
            <person name="Hattenrath-Lehmann T.K."/>
            <person name="Talmage S.C."/>
            <person name="Walker E.A."/>
            <person name="Koch F."/>
            <person name="Burson A.M."/>
            <person name="Marcoval M.A."/>
            <person name="Tang Y.Z."/>
            <person name="Lecleir G.R."/>
            <person name="Coyne K.J."/>
            <person name="Berg G.M."/>
            <person name="Bertrand E.M."/>
            <person name="Saito M.A."/>
            <person name="Gladyshev V.N."/>
            <person name="Grigoriev I.V."/>
        </authorList>
    </citation>
    <scope>NUCLEOTIDE SEQUENCE [LARGE SCALE GENOMIC DNA]</scope>
    <source>
        <strain evidence="5">CCMP 1984</strain>
    </source>
</reference>
<dbReference type="GO" id="GO:0008168">
    <property type="term" value="F:methyltransferase activity"/>
    <property type="evidence" value="ECO:0007669"/>
    <property type="project" value="UniProtKB-KW"/>
</dbReference>
<dbReference type="InterPro" id="IPR001525">
    <property type="entry name" value="C5_MeTfrase"/>
</dbReference>
<dbReference type="GO" id="GO:0032259">
    <property type="term" value="P:methylation"/>
    <property type="evidence" value="ECO:0007669"/>
    <property type="project" value="UniProtKB-KW"/>
</dbReference>
<dbReference type="SUPFAM" id="SSF53335">
    <property type="entry name" value="S-adenosyl-L-methionine-dependent methyltransferases"/>
    <property type="match status" value="1"/>
</dbReference>
<proteinExistence type="predicted"/>
<protein>
    <submittedName>
        <fullName evidence="4">Uncharacterized protein</fullName>
    </submittedName>
</protein>
<dbReference type="RefSeq" id="XP_009042577.1">
    <property type="nucleotide sequence ID" value="XM_009044329.1"/>
</dbReference>
<dbReference type="InParanoid" id="F0YQ85"/>
<dbReference type="AlphaFoldDB" id="F0YQ85"/>
<feature type="region of interest" description="Disordered" evidence="3">
    <location>
        <begin position="276"/>
        <end position="382"/>
    </location>
</feature>
<dbReference type="Proteomes" id="UP000002729">
    <property type="component" value="Unassembled WGS sequence"/>
</dbReference>
<accession>F0YQ85</accession>
<keyword evidence="1" id="KW-0489">Methyltransferase</keyword>
<sequence>QTNGLRTIKCVDPSQFTRFVDSATGGEIPKEAIYDPDKLLKYCTPLSKKQRRSINNYCGTFLSMHSTSLLNPQEFNLCGDGPSDPNLGFYDIRVVNKDLENKTLVFPAYDLLVYTAPCYRNTPLRLENDLPVPTSAAVFVEEQRKFVKLTSPNHVLNEHVPTRPECHDEHDSLMEFFSSAGYNTATNMLDACNVGDRTSRFRWFCLASKKTITSFDTVEKIGINKAKLRGIPGYYLYPANYHPLYAKNLKSTSTSVIMLQVNGKPNKLFSKSLIQTSQGEGVDTTRSDPRKTSQPLARTQIVDSHETSASAPTNPVQEPEPPPTRESPPSHPIGSPSQHRPFQKKLTFQDVTPPRIRHTPFSTPVTEEISESQRMSPPSGSDFLESAEKRLTRMFNFYRIRNSESPFVETPKSPESTETIFSPGSPQPESVPAGYRHPKHGDYINLRNREGGWNTKLKVIRGKPHKMFSETTPGLEVDPKNISVVEWEEGVKRAVDAVYIWDYWNASSGQLPDNYCKSFEYNLCGDGPVNTDVLKHHGSDNSSPSSRAKLNVAKLLYKQGMAKRATRLVQDHHRRGLSPPVPSCQTMVDVDPSFATPNAPSADWSRLSRVVELLWNKNALHGSSLLAYDPGGVER</sequence>
<dbReference type="Gene3D" id="3.40.50.150">
    <property type="entry name" value="Vaccinia Virus protein VP39"/>
    <property type="match status" value="1"/>
</dbReference>
<feature type="compositionally biased region" description="Polar residues" evidence="3">
    <location>
        <begin position="413"/>
        <end position="428"/>
    </location>
</feature>
<evidence type="ECO:0000313" key="4">
    <source>
        <dbReference type="EMBL" id="EGB02724.1"/>
    </source>
</evidence>
<gene>
    <name evidence="4" type="ORF">AURANDRAFT_68621</name>
</gene>
<evidence type="ECO:0000256" key="3">
    <source>
        <dbReference type="SAM" id="MobiDB-lite"/>
    </source>
</evidence>
<dbReference type="Pfam" id="PF00145">
    <property type="entry name" value="DNA_methylase"/>
    <property type="match status" value="1"/>
</dbReference>
<evidence type="ECO:0000256" key="1">
    <source>
        <dbReference type="ARBA" id="ARBA00022603"/>
    </source>
</evidence>
<evidence type="ECO:0000313" key="5">
    <source>
        <dbReference type="Proteomes" id="UP000002729"/>
    </source>
</evidence>
<feature type="compositionally biased region" description="Pro residues" evidence="3">
    <location>
        <begin position="318"/>
        <end position="331"/>
    </location>
</feature>
<evidence type="ECO:0000256" key="2">
    <source>
        <dbReference type="ARBA" id="ARBA00022679"/>
    </source>
</evidence>
<feature type="region of interest" description="Disordered" evidence="3">
    <location>
        <begin position="406"/>
        <end position="431"/>
    </location>
</feature>
<dbReference type="EMBL" id="GL833349">
    <property type="protein sequence ID" value="EGB02724.1"/>
    <property type="molecule type" value="Genomic_DNA"/>
</dbReference>
<organism evidence="5">
    <name type="scientific">Aureococcus anophagefferens</name>
    <name type="common">Harmful bloom alga</name>
    <dbReference type="NCBI Taxonomy" id="44056"/>
    <lineage>
        <taxon>Eukaryota</taxon>
        <taxon>Sar</taxon>
        <taxon>Stramenopiles</taxon>
        <taxon>Ochrophyta</taxon>
        <taxon>Pelagophyceae</taxon>
        <taxon>Pelagomonadales</taxon>
        <taxon>Pelagomonadaceae</taxon>
        <taxon>Aureococcus</taxon>
    </lineage>
</organism>
<dbReference type="KEGG" id="aaf:AURANDRAFT_68621"/>
<keyword evidence="2" id="KW-0808">Transferase</keyword>